<organism evidence="1 2">
    <name type="scientific">Camellia lanceoleosa</name>
    <dbReference type="NCBI Taxonomy" id="1840588"/>
    <lineage>
        <taxon>Eukaryota</taxon>
        <taxon>Viridiplantae</taxon>
        <taxon>Streptophyta</taxon>
        <taxon>Embryophyta</taxon>
        <taxon>Tracheophyta</taxon>
        <taxon>Spermatophyta</taxon>
        <taxon>Magnoliopsida</taxon>
        <taxon>eudicotyledons</taxon>
        <taxon>Gunneridae</taxon>
        <taxon>Pentapetalae</taxon>
        <taxon>asterids</taxon>
        <taxon>Ericales</taxon>
        <taxon>Theaceae</taxon>
        <taxon>Camellia</taxon>
    </lineage>
</organism>
<protein>
    <submittedName>
        <fullName evidence="1">Uncharacterized protein</fullName>
    </submittedName>
</protein>
<keyword evidence="2" id="KW-1185">Reference proteome</keyword>
<gene>
    <name evidence="1" type="ORF">LOK49_LG12G02840</name>
</gene>
<proteinExistence type="predicted"/>
<accession>A0ACC0FQC8</accession>
<evidence type="ECO:0000313" key="2">
    <source>
        <dbReference type="Proteomes" id="UP001060215"/>
    </source>
</evidence>
<sequence length="176" mass="19967">MGGVEGGSELGDSDGWLQAKGKGDWRWLWWNVKLNRKGWITIGYGQGGVEEDNQILIVHECYGVEKFEISSIDLATFEYIGKVKNFSFLDVPRLEKVHIRFMVAYERGTQYMFNGIANDLPRLQTLSLVLTTDEVLPITARITRFNSLKQLELFVMVSSDFNLLSLTLLLNASSLL</sequence>
<dbReference type="EMBL" id="CM045770">
    <property type="protein sequence ID" value="KAI7990900.1"/>
    <property type="molecule type" value="Genomic_DNA"/>
</dbReference>
<dbReference type="Proteomes" id="UP001060215">
    <property type="component" value="Chromosome 13"/>
</dbReference>
<name>A0ACC0FQC8_9ERIC</name>
<evidence type="ECO:0000313" key="1">
    <source>
        <dbReference type="EMBL" id="KAI7990900.1"/>
    </source>
</evidence>
<reference evidence="1 2" key="1">
    <citation type="journal article" date="2022" name="Plant J.">
        <title>Chromosome-level genome of Camellia lanceoleosa provides a valuable resource for understanding genome evolution and self-incompatibility.</title>
        <authorList>
            <person name="Gong W."/>
            <person name="Xiao S."/>
            <person name="Wang L."/>
            <person name="Liao Z."/>
            <person name="Chang Y."/>
            <person name="Mo W."/>
            <person name="Hu G."/>
            <person name="Li W."/>
            <person name="Zhao G."/>
            <person name="Zhu H."/>
            <person name="Hu X."/>
            <person name="Ji K."/>
            <person name="Xiang X."/>
            <person name="Song Q."/>
            <person name="Yuan D."/>
            <person name="Jin S."/>
            <person name="Zhang L."/>
        </authorList>
    </citation>
    <scope>NUCLEOTIDE SEQUENCE [LARGE SCALE GENOMIC DNA]</scope>
    <source>
        <strain evidence="1">SQ_2022a</strain>
    </source>
</reference>
<comment type="caution">
    <text evidence="1">The sequence shown here is derived from an EMBL/GenBank/DDBJ whole genome shotgun (WGS) entry which is preliminary data.</text>
</comment>